<comment type="caution">
    <text evidence="2">The sequence shown here is derived from an EMBL/GenBank/DDBJ whole genome shotgun (WGS) entry which is preliminary data.</text>
</comment>
<feature type="transmembrane region" description="Helical" evidence="1">
    <location>
        <begin position="256"/>
        <end position="276"/>
    </location>
</feature>
<name>A0A9P5Y398_9AGAR</name>
<sequence>MIWTILAPELVLYWAIRQWIGARQFADKFHEFGWTKTHGYFLQMGGFMLYDTDGKTRMYVLKVQDLMDLFTQGKIMFPTITEEEIQDRSKGDGLTKAIAIFQTTWFVTQCIARHIQGLLVTELELITLAFATLNGLMYFFWWNKPLAIRYSIPVFLLEEPRGKQILQENESQPSSFWGQIGKSVRGMSPFYYWQTSTEQWEPRHMCRAILNFPRILLEGDLIEPLVKFCGANPFDQGSYIRVGTRYADGTKHSYGYQPGIIVVAIANLFGVIHCTAWSSPFPSTIEHILWRTCSIILLSIPNLFLLGFAMGEIAHYIPKPIREPLKPLTMFLVAIGAPVYAIARLALIVEAFVALRVLTPAALTEVQWTSFIPHI</sequence>
<protein>
    <submittedName>
        <fullName evidence="2">Uncharacterized protein</fullName>
    </submittedName>
</protein>
<feature type="transmembrane region" description="Helical" evidence="1">
    <location>
        <begin position="330"/>
        <end position="355"/>
    </location>
</feature>
<dbReference type="OrthoDB" id="9451547at2759"/>
<proteinExistence type="predicted"/>
<evidence type="ECO:0000256" key="1">
    <source>
        <dbReference type="SAM" id="Phobius"/>
    </source>
</evidence>
<keyword evidence="1" id="KW-0812">Transmembrane</keyword>
<evidence type="ECO:0000313" key="2">
    <source>
        <dbReference type="EMBL" id="KAF9460661.1"/>
    </source>
</evidence>
<feature type="transmembrane region" description="Helical" evidence="1">
    <location>
        <begin position="123"/>
        <end position="141"/>
    </location>
</feature>
<dbReference type="PANTHER" id="PTHR35043">
    <property type="entry name" value="TRANSCRIPTION FACTOR DOMAIN-CONTAINING PROTEIN"/>
    <property type="match status" value="1"/>
</dbReference>
<keyword evidence="1" id="KW-1133">Transmembrane helix</keyword>
<reference evidence="2" key="1">
    <citation type="submission" date="2020-11" db="EMBL/GenBank/DDBJ databases">
        <authorList>
            <consortium name="DOE Joint Genome Institute"/>
            <person name="Ahrendt S."/>
            <person name="Riley R."/>
            <person name="Andreopoulos W."/>
            <person name="Labutti K."/>
            <person name="Pangilinan J."/>
            <person name="Ruiz-Duenas F.J."/>
            <person name="Barrasa J.M."/>
            <person name="Sanchez-Garcia M."/>
            <person name="Camarero S."/>
            <person name="Miyauchi S."/>
            <person name="Serrano A."/>
            <person name="Linde D."/>
            <person name="Babiker R."/>
            <person name="Drula E."/>
            <person name="Ayuso-Fernandez I."/>
            <person name="Pacheco R."/>
            <person name="Padilla G."/>
            <person name="Ferreira P."/>
            <person name="Barriuso J."/>
            <person name="Kellner H."/>
            <person name="Castanera R."/>
            <person name="Alfaro M."/>
            <person name="Ramirez L."/>
            <person name="Pisabarro A.G."/>
            <person name="Kuo A."/>
            <person name="Tritt A."/>
            <person name="Lipzen A."/>
            <person name="He G."/>
            <person name="Yan M."/>
            <person name="Ng V."/>
            <person name="Cullen D."/>
            <person name="Martin F."/>
            <person name="Rosso M.-N."/>
            <person name="Henrissat B."/>
            <person name="Hibbett D."/>
            <person name="Martinez A.T."/>
            <person name="Grigoriev I.V."/>
        </authorList>
    </citation>
    <scope>NUCLEOTIDE SEQUENCE</scope>
    <source>
        <strain evidence="2">CBS 247.69</strain>
    </source>
</reference>
<keyword evidence="3" id="KW-1185">Reference proteome</keyword>
<keyword evidence="1" id="KW-0472">Membrane</keyword>
<feature type="transmembrane region" description="Helical" evidence="1">
    <location>
        <begin position="288"/>
        <end position="310"/>
    </location>
</feature>
<dbReference type="AlphaFoldDB" id="A0A9P5Y398"/>
<evidence type="ECO:0000313" key="3">
    <source>
        <dbReference type="Proteomes" id="UP000807353"/>
    </source>
</evidence>
<gene>
    <name evidence="2" type="ORF">BDZ94DRAFT_1323921</name>
</gene>
<dbReference type="EMBL" id="MU150295">
    <property type="protein sequence ID" value="KAF9460661.1"/>
    <property type="molecule type" value="Genomic_DNA"/>
</dbReference>
<accession>A0A9P5Y398</accession>
<dbReference type="PANTHER" id="PTHR35043:SF7">
    <property type="entry name" value="TRANSCRIPTION FACTOR DOMAIN-CONTAINING PROTEIN"/>
    <property type="match status" value="1"/>
</dbReference>
<dbReference type="Proteomes" id="UP000807353">
    <property type="component" value="Unassembled WGS sequence"/>
</dbReference>
<organism evidence="2 3">
    <name type="scientific">Collybia nuda</name>
    <dbReference type="NCBI Taxonomy" id="64659"/>
    <lineage>
        <taxon>Eukaryota</taxon>
        <taxon>Fungi</taxon>
        <taxon>Dikarya</taxon>
        <taxon>Basidiomycota</taxon>
        <taxon>Agaricomycotina</taxon>
        <taxon>Agaricomycetes</taxon>
        <taxon>Agaricomycetidae</taxon>
        <taxon>Agaricales</taxon>
        <taxon>Tricholomatineae</taxon>
        <taxon>Clitocybaceae</taxon>
        <taxon>Collybia</taxon>
    </lineage>
</organism>